<dbReference type="RefSeq" id="WP_123933283.1">
    <property type="nucleotide sequence ID" value="NZ_CP033897.1"/>
</dbReference>
<dbReference type="CDD" id="cd03214">
    <property type="entry name" value="ABC_Iron-Siderophores_B12_Hemin"/>
    <property type="match status" value="2"/>
</dbReference>
<dbReference type="OrthoDB" id="7757085at2"/>
<dbReference type="PANTHER" id="PTHR42771">
    <property type="entry name" value="IRON(3+)-HYDROXAMATE IMPORT ATP-BINDING PROTEIN FHUC"/>
    <property type="match status" value="1"/>
</dbReference>
<dbReference type="FunFam" id="3.40.50.300:FF:000134">
    <property type="entry name" value="Iron-enterobactin ABC transporter ATP-binding protein"/>
    <property type="match status" value="2"/>
</dbReference>
<dbReference type="KEGG" id="cgk:CGERO_02335"/>
<dbReference type="Pfam" id="PF00005">
    <property type="entry name" value="ABC_tran"/>
    <property type="match status" value="2"/>
</dbReference>
<keyword evidence="7" id="KW-0408">Iron</keyword>
<keyword evidence="13" id="KW-1185">Reference proteome</keyword>
<dbReference type="SMART" id="SM00382">
    <property type="entry name" value="AAA"/>
    <property type="match status" value="2"/>
</dbReference>
<evidence type="ECO:0000256" key="5">
    <source>
        <dbReference type="ARBA" id="ARBA00022741"/>
    </source>
</evidence>
<keyword evidence="3" id="KW-1003">Cell membrane</keyword>
<dbReference type="GO" id="GO:0016887">
    <property type="term" value="F:ATP hydrolysis activity"/>
    <property type="evidence" value="ECO:0007669"/>
    <property type="project" value="InterPro"/>
</dbReference>
<dbReference type="PROSITE" id="PS00211">
    <property type="entry name" value="ABC_TRANSPORTER_1"/>
    <property type="match status" value="2"/>
</dbReference>
<dbReference type="InterPro" id="IPR051535">
    <property type="entry name" value="Siderophore_ABC-ATPase"/>
</dbReference>
<proteinExistence type="predicted"/>
<dbReference type="PROSITE" id="PS50893">
    <property type="entry name" value="ABC_TRANSPORTER_2"/>
    <property type="match status" value="2"/>
</dbReference>
<evidence type="ECO:0000256" key="4">
    <source>
        <dbReference type="ARBA" id="ARBA00022496"/>
    </source>
</evidence>
<keyword evidence="4" id="KW-0410">Iron transport</keyword>
<keyword evidence="5" id="KW-0547">Nucleotide-binding</keyword>
<evidence type="ECO:0000256" key="8">
    <source>
        <dbReference type="ARBA" id="ARBA00023065"/>
    </source>
</evidence>
<evidence type="ECO:0000256" key="3">
    <source>
        <dbReference type="ARBA" id="ARBA00022475"/>
    </source>
</evidence>
<name>A0A3G6IYD2_9CORY</name>
<comment type="subcellular location">
    <subcellularLocation>
        <location evidence="1">Cell membrane</location>
        <topology evidence="1">Peripheral membrane protein</topology>
    </subcellularLocation>
</comment>
<feature type="compositionally biased region" description="Polar residues" evidence="10">
    <location>
        <begin position="1"/>
        <end position="18"/>
    </location>
</feature>
<dbReference type="EMBL" id="CP033897">
    <property type="protein sequence ID" value="AZA10791.1"/>
    <property type="molecule type" value="Genomic_DNA"/>
</dbReference>
<evidence type="ECO:0000256" key="9">
    <source>
        <dbReference type="ARBA" id="ARBA00023136"/>
    </source>
</evidence>
<evidence type="ECO:0000256" key="2">
    <source>
        <dbReference type="ARBA" id="ARBA00022448"/>
    </source>
</evidence>
<dbReference type="InterPro" id="IPR017871">
    <property type="entry name" value="ABC_transporter-like_CS"/>
</dbReference>
<feature type="domain" description="ABC transporter" evidence="11">
    <location>
        <begin position="337"/>
        <end position="577"/>
    </location>
</feature>
<evidence type="ECO:0000256" key="6">
    <source>
        <dbReference type="ARBA" id="ARBA00022840"/>
    </source>
</evidence>
<dbReference type="Gene3D" id="3.40.50.300">
    <property type="entry name" value="P-loop containing nucleotide triphosphate hydrolases"/>
    <property type="match status" value="2"/>
</dbReference>
<feature type="region of interest" description="Disordered" evidence="10">
    <location>
        <begin position="1"/>
        <end position="44"/>
    </location>
</feature>
<gene>
    <name evidence="12" type="primary">yusV1</name>
    <name evidence="12" type="ORF">CGERO_02335</name>
</gene>
<evidence type="ECO:0000256" key="7">
    <source>
        <dbReference type="ARBA" id="ARBA00023004"/>
    </source>
</evidence>
<sequence length="592" mass="63116">MFPNNPHNTTTLQADKPSTQPPQPEHTAAPHGAGTAGVGGASKSSRMIQAEGLSVRYSKKGDPIIDGIDLRIGEGVTALIGPNGCGKSTLLRTMARLMRPTHGSVVVDGKRLSRMSPKAVARMIAVLGQHGSNTNGLSVRDIVGKGRYPYQGLFQPHSNEDVRAVDEAIEQCGIGALAHQPMEALSGGQQQRAWIAMTLAQTTPIVFFDEPTSYLDIGGEQRVLDLVTAIAQRGIRVVVVLHDVDAALKIADTIVVMRDGAIVASGPAREVLSREIHQDVFGLDCKFVQHPKRKVLVPHLGSGVQTTKQDTRRQERKEAPINAVPACDLASDPTPAIRATGLATGYQGVSISSDLDVRIAKGAITGVIGPNGCGKSTLVRTLTGIMAPLAGSVAVHADGGDMALDALTPKQRGRLISVLSQKPEPLEGFSVEDVIVAGRHPHGKGLHRWRTNDQEAVEEAMKLCDVHALRHRPISQLSGGQRQRVWLARALAQDTDVLVLDEPTTYLDRAHQVALMEAVAQRNAEAGTTVLMVLHDINLAARYCHHMLAMCDGEIVAAGKPQEVLTPECIGQLFQASVDVMDVDGSPVVVSV</sequence>
<evidence type="ECO:0000256" key="1">
    <source>
        <dbReference type="ARBA" id="ARBA00004202"/>
    </source>
</evidence>
<dbReference type="AlphaFoldDB" id="A0A3G6IYD2"/>
<dbReference type="GO" id="GO:0005886">
    <property type="term" value="C:plasma membrane"/>
    <property type="evidence" value="ECO:0007669"/>
    <property type="project" value="UniProtKB-SubCell"/>
</dbReference>
<dbReference type="Proteomes" id="UP000271587">
    <property type="component" value="Chromosome"/>
</dbReference>
<keyword evidence="2" id="KW-0813">Transport</keyword>
<keyword evidence="9" id="KW-0472">Membrane</keyword>
<accession>A0A3G6IYD2</accession>
<dbReference type="InterPro" id="IPR027417">
    <property type="entry name" value="P-loop_NTPase"/>
</dbReference>
<keyword evidence="8" id="KW-0406">Ion transport</keyword>
<protein>
    <submittedName>
        <fullName evidence="12">Putative siderophore transport system ATP-binding protein YusV</fullName>
    </submittedName>
</protein>
<evidence type="ECO:0000313" key="13">
    <source>
        <dbReference type="Proteomes" id="UP000271587"/>
    </source>
</evidence>
<organism evidence="12 13">
    <name type="scientific">Corynebacterium gerontici</name>
    <dbReference type="NCBI Taxonomy" id="2079234"/>
    <lineage>
        <taxon>Bacteria</taxon>
        <taxon>Bacillati</taxon>
        <taxon>Actinomycetota</taxon>
        <taxon>Actinomycetes</taxon>
        <taxon>Mycobacteriales</taxon>
        <taxon>Corynebacteriaceae</taxon>
        <taxon>Corynebacterium</taxon>
    </lineage>
</organism>
<evidence type="ECO:0000313" key="12">
    <source>
        <dbReference type="EMBL" id="AZA10791.1"/>
    </source>
</evidence>
<feature type="domain" description="ABC transporter" evidence="11">
    <location>
        <begin position="48"/>
        <end position="284"/>
    </location>
</feature>
<reference evidence="12 13" key="1">
    <citation type="submission" date="2018-11" db="EMBL/GenBank/DDBJ databases">
        <authorList>
            <person name="Kleinhagauer T."/>
            <person name="Glaeser S.P."/>
            <person name="Spergser J."/>
            <person name="Ruckert C."/>
            <person name="Kaempfer P."/>
            <person name="Busse H.-J."/>
        </authorList>
    </citation>
    <scope>NUCLEOTIDE SEQUENCE [LARGE SCALE GENOMIC DNA]</scope>
    <source>
        <strain evidence="12 13">W8</strain>
    </source>
</reference>
<dbReference type="SUPFAM" id="SSF52540">
    <property type="entry name" value="P-loop containing nucleoside triphosphate hydrolases"/>
    <property type="match status" value="2"/>
</dbReference>
<evidence type="ECO:0000259" key="11">
    <source>
        <dbReference type="PROSITE" id="PS50893"/>
    </source>
</evidence>
<dbReference type="InterPro" id="IPR003439">
    <property type="entry name" value="ABC_transporter-like_ATP-bd"/>
</dbReference>
<dbReference type="GO" id="GO:0006826">
    <property type="term" value="P:iron ion transport"/>
    <property type="evidence" value="ECO:0007669"/>
    <property type="project" value="UniProtKB-KW"/>
</dbReference>
<dbReference type="PANTHER" id="PTHR42771:SF2">
    <property type="entry name" value="IRON(3+)-HYDROXAMATE IMPORT ATP-BINDING PROTEIN FHUC"/>
    <property type="match status" value="1"/>
</dbReference>
<keyword evidence="6 12" id="KW-0067">ATP-binding</keyword>
<dbReference type="GO" id="GO:0005524">
    <property type="term" value="F:ATP binding"/>
    <property type="evidence" value="ECO:0007669"/>
    <property type="project" value="UniProtKB-KW"/>
</dbReference>
<dbReference type="InterPro" id="IPR003593">
    <property type="entry name" value="AAA+_ATPase"/>
</dbReference>
<evidence type="ECO:0000256" key="10">
    <source>
        <dbReference type="SAM" id="MobiDB-lite"/>
    </source>
</evidence>